<dbReference type="KEGG" id="mbas:ALGA_4432"/>
<dbReference type="Proteomes" id="UP000218267">
    <property type="component" value="Chromosome"/>
</dbReference>
<accession>A0A1Y1CS15</accession>
<gene>
    <name evidence="2" type="ORF">ALGA_4432</name>
</gene>
<dbReference type="GO" id="GO:0019239">
    <property type="term" value="F:deaminase activity"/>
    <property type="evidence" value="ECO:0007669"/>
    <property type="project" value="TreeGrafter"/>
</dbReference>
<evidence type="ECO:0000313" key="3">
    <source>
        <dbReference type="Proteomes" id="UP000218267"/>
    </source>
</evidence>
<dbReference type="NCBIfam" id="TIGR00004">
    <property type="entry name" value="Rid family detoxifying hydrolase"/>
    <property type="match status" value="1"/>
</dbReference>
<organism evidence="2 3">
    <name type="scientific">Labilibaculum antarcticum</name>
    <dbReference type="NCBI Taxonomy" id="1717717"/>
    <lineage>
        <taxon>Bacteria</taxon>
        <taxon>Pseudomonadati</taxon>
        <taxon>Bacteroidota</taxon>
        <taxon>Bacteroidia</taxon>
        <taxon>Marinilabiliales</taxon>
        <taxon>Marinifilaceae</taxon>
        <taxon>Labilibaculum</taxon>
    </lineage>
</organism>
<dbReference type="AlphaFoldDB" id="A0A1Y1CS15"/>
<evidence type="ECO:0000256" key="1">
    <source>
        <dbReference type="ARBA" id="ARBA00010552"/>
    </source>
</evidence>
<dbReference type="PANTHER" id="PTHR11803:SF59">
    <property type="entry name" value="ENDORIBONUCLEASE"/>
    <property type="match status" value="1"/>
</dbReference>
<keyword evidence="3" id="KW-1185">Reference proteome</keyword>
<dbReference type="PROSITE" id="PS01094">
    <property type="entry name" value="UPF0076"/>
    <property type="match status" value="1"/>
</dbReference>
<protein>
    <submittedName>
        <fullName evidence="2">RidA family protein</fullName>
    </submittedName>
</protein>
<dbReference type="PANTHER" id="PTHR11803">
    <property type="entry name" value="2-IMINOBUTANOATE/2-IMINOPROPANOATE DEAMINASE RIDA"/>
    <property type="match status" value="1"/>
</dbReference>
<sequence>MKKTINSEKAPKAIGPYSQAVEANGTLYISGQLPVDVVTGKFIEGGIKEQTEQVMKNIGYILEEAGYTYKDVVKSTCLLSDISGFADMNAVYGEYYKEECPARAAFAVKDLPLGALIEIETIAVK</sequence>
<comment type="similarity">
    <text evidence="1">Belongs to the RutC family.</text>
</comment>
<dbReference type="InterPro" id="IPR019897">
    <property type="entry name" value="RidA_CS"/>
</dbReference>
<name>A0A1Y1CS15_9BACT</name>
<reference evidence="3" key="2">
    <citation type="journal article" date="2020" name="Antonie Van Leeuwenhoek">
        <title>Labilibaculum antarcticum sp. nov., a novel facultative anaerobic, psychrotorelant bacterium isolated from marine sediment of Antarctica.</title>
        <authorList>
            <person name="Watanabe M."/>
            <person name="Kojima H."/>
            <person name="Fukui M."/>
        </authorList>
    </citation>
    <scope>NUCLEOTIDE SEQUENCE [LARGE SCALE GENOMIC DNA]</scope>
    <source>
        <strain evidence="3">SPP2</strain>
    </source>
</reference>
<proteinExistence type="inferred from homology"/>
<dbReference type="GO" id="GO:0005829">
    <property type="term" value="C:cytosol"/>
    <property type="evidence" value="ECO:0007669"/>
    <property type="project" value="TreeGrafter"/>
</dbReference>
<dbReference type="RefSeq" id="WP_096433282.1">
    <property type="nucleotide sequence ID" value="NZ_AP018042.1"/>
</dbReference>
<dbReference type="Pfam" id="PF01042">
    <property type="entry name" value="Ribonuc_L-PSP"/>
    <property type="match status" value="1"/>
</dbReference>
<dbReference type="CDD" id="cd00448">
    <property type="entry name" value="YjgF_YER057c_UK114_family"/>
    <property type="match status" value="1"/>
</dbReference>
<dbReference type="FunFam" id="3.30.1330.40:FF:000001">
    <property type="entry name" value="L-PSP family endoribonuclease"/>
    <property type="match status" value="1"/>
</dbReference>
<dbReference type="InterPro" id="IPR035959">
    <property type="entry name" value="RutC-like_sf"/>
</dbReference>
<evidence type="ECO:0000313" key="2">
    <source>
        <dbReference type="EMBL" id="BAX82722.1"/>
    </source>
</evidence>
<dbReference type="EMBL" id="AP018042">
    <property type="protein sequence ID" value="BAX82722.1"/>
    <property type="molecule type" value="Genomic_DNA"/>
</dbReference>
<dbReference type="InterPro" id="IPR006056">
    <property type="entry name" value="RidA"/>
</dbReference>
<dbReference type="Gene3D" id="3.30.1330.40">
    <property type="entry name" value="RutC-like"/>
    <property type="match status" value="1"/>
</dbReference>
<dbReference type="InterPro" id="IPR006175">
    <property type="entry name" value="YjgF/YER057c/UK114"/>
</dbReference>
<dbReference type="SUPFAM" id="SSF55298">
    <property type="entry name" value="YjgF-like"/>
    <property type="match status" value="1"/>
</dbReference>
<dbReference type="OrthoDB" id="9803101at2"/>
<reference evidence="2 3" key="1">
    <citation type="journal article" date="2018" name="Mar. Genomics">
        <title>Complete genome sequence of Marinifilaceae bacterium strain SPP2, isolated from the Antarctic marine sediment.</title>
        <authorList>
            <person name="Watanabe M."/>
            <person name="Kojima H."/>
            <person name="Fukui M."/>
        </authorList>
    </citation>
    <scope>NUCLEOTIDE SEQUENCE [LARGE SCALE GENOMIC DNA]</scope>
    <source>
        <strain evidence="2 3">SPP2</strain>
    </source>
</reference>